<proteinExistence type="predicted"/>
<feature type="non-terminal residue" evidence="2">
    <location>
        <position position="99"/>
    </location>
</feature>
<accession>A0A7T8H2U1</accession>
<reference evidence="3" key="1">
    <citation type="submission" date="2021-01" db="EMBL/GenBank/DDBJ databases">
        <title>Caligus Genome Assembly.</title>
        <authorList>
            <person name="Gallardo-Escarate C."/>
        </authorList>
    </citation>
    <scope>NUCLEOTIDE SEQUENCE [LARGE SCALE GENOMIC DNA]</scope>
</reference>
<feature type="compositionally biased region" description="Low complexity" evidence="1">
    <location>
        <begin position="26"/>
        <end position="36"/>
    </location>
</feature>
<name>A0A7T8H2U1_CALRO</name>
<sequence length="99" mass="11109">EIPFSTRLLTKFCQRLRQEGGKFKSGDSTSSSSNEDSGIEWSEEDELRLGNLNLVVTDLKGIIQGLLRKNKGSSNEACCPSCEAQRQMMRSVDWRHSSI</sequence>
<feature type="region of interest" description="Disordered" evidence="1">
    <location>
        <begin position="20"/>
        <end position="42"/>
    </location>
</feature>
<dbReference type="EMBL" id="CP045900">
    <property type="protein sequence ID" value="QQP42015.1"/>
    <property type="molecule type" value="Genomic_DNA"/>
</dbReference>
<protein>
    <submittedName>
        <fullName evidence="2">Uncharacterized protein</fullName>
    </submittedName>
</protein>
<evidence type="ECO:0000256" key="1">
    <source>
        <dbReference type="SAM" id="MobiDB-lite"/>
    </source>
</evidence>
<dbReference type="AlphaFoldDB" id="A0A7T8H2U1"/>
<evidence type="ECO:0000313" key="3">
    <source>
        <dbReference type="Proteomes" id="UP000595437"/>
    </source>
</evidence>
<keyword evidence="3" id="KW-1185">Reference proteome</keyword>
<evidence type="ECO:0000313" key="2">
    <source>
        <dbReference type="EMBL" id="QQP42015.1"/>
    </source>
</evidence>
<dbReference type="Proteomes" id="UP000595437">
    <property type="component" value="Chromosome 11"/>
</dbReference>
<gene>
    <name evidence="2" type="ORF">FKW44_016553</name>
</gene>
<feature type="non-terminal residue" evidence="2">
    <location>
        <position position="1"/>
    </location>
</feature>
<organism evidence="2 3">
    <name type="scientific">Caligus rogercresseyi</name>
    <name type="common">Sea louse</name>
    <dbReference type="NCBI Taxonomy" id="217165"/>
    <lineage>
        <taxon>Eukaryota</taxon>
        <taxon>Metazoa</taxon>
        <taxon>Ecdysozoa</taxon>
        <taxon>Arthropoda</taxon>
        <taxon>Crustacea</taxon>
        <taxon>Multicrustacea</taxon>
        <taxon>Hexanauplia</taxon>
        <taxon>Copepoda</taxon>
        <taxon>Siphonostomatoida</taxon>
        <taxon>Caligidae</taxon>
        <taxon>Caligus</taxon>
    </lineage>
</organism>